<dbReference type="Pfam" id="PF00013">
    <property type="entry name" value="KH_1"/>
    <property type="match status" value="3"/>
</dbReference>
<organism evidence="5 6">
    <name type="scientific">Holothuria leucospilota</name>
    <name type="common">Black long sea cucumber</name>
    <name type="synonym">Mertensiothuria leucospilota</name>
    <dbReference type="NCBI Taxonomy" id="206669"/>
    <lineage>
        <taxon>Eukaryota</taxon>
        <taxon>Metazoa</taxon>
        <taxon>Echinodermata</taxon>
        <taxon>Eleutherozoa</taxon>
        <taxon>Echinozoa</taxon>
        <taxon>Holothuroidea</taxon>
        <taxon>Aspidochirotacea</taxon>
        <taxon>Aspidochirotida</taxon>
        <taxon>Holothuriidae</taxon>
        <taxon>Holothuria</taxon>
    </lineage>
</organism>
<name>A0A9Q1BMC8_HOLLE</name>
<evidence type="ECO:0000256" key="1">
    <source>
        <dbReference type="ARBA" id="ARBA00022737"/>
    </source>
</evidence>
<dbReference type="CDD" id="cd22432">
    <property type="entry name" value="KH-I_HNRNPK_rpt1"/>
    <property type="match status" value="1"/>
</dbReference>
<dbReference type="InterPro" id="IPR004087">
    <property type="entry name" value="KH_dom"/>
</dbReference>
<dbReference type="CDD" id="cd22434">
    <property type="entry name" value="KH-I_HNRNPK_rpt3"/>
    <property type="match status" value="1"/>
</dbReference>
<evidence type="ECO:0000259" key="4">
    <source>
        <dbReference type="SMART" id="SM00322"/>
    </source>
</evidence>
<dbReference type="Proteomes" id="UP001152320">
    <property type="component" value="Chromosome 14"/>
</dbReference>
<feature type="compositionally biased region" description="Basic and acidic residues" evidence="3">
    <location>
        <begin position="321"/>
        <end position="331"/>
    </location>
</feature>
<dbReference type="CDD" id="cd22433">
    <property type="entry name" value="KH-I_HNRNPK_rpt2"/>
    <property type="match status" value="1"/>
</dbReference>
<reference evidence="5" key="1">
    <citation type="submission" date="2021-10" db="EMBL/GenBank/DDBJ databases">
        <title>Tropical sea cucumber genome reveals ecological adaptation and Cuvierian tubules defense mechanism.</title>
        <authorList>
            <person name="Chen T."/>
        </authorList>
    </citation>
    <scope>NUCLEOTIDE SEQUENCE</scope>
    <source>
        <strain evidence="5">Nanhai2018</strain>
        <tissue evidence="5">Muscle</tissue>
    </source>
</reference>
<accession>A0A9Q1BMC8</accession>
<sequence>MAEQEQIHMVDQEGVDHSVDQMAAGGGAKRTAEESHHSGNSPSNKKARGDDDFYGLGEGPEVTLRFLIQSVCAGPIIGKGGLNIKRLRSEYNADVKIPDCDGPERVLTLSGKFGDVMGCLEDLMPCLKDTGPRGRRGEQQRSESDDCEARLLVHQSSAGAIIGRAGFKIKELREKSSATIKVYSECCPHSFERVIQFQGTVAEVVAGIRETVKVVQDAPIKGPVQLYDPLLLNCRNYGGRRPDHGDGPPPFGSFPPYQSSLGGPDRGGRGPLMPMRGPRGQRNDGRGYGPGGSGGPNRRQRNDGYDFSRDRDMDNFSFEGKSFEGGDDHSVTKTQVTIPKDLAGSIIGNGGERIKKIRKDSGAKIKIDEPLPGSNVRIITIEGDQHAITNAQYLLQLSVRQYSGKSGY</sequence>
<proteinExistence type="predicted"/>
<dbReference type="GO" id="GO:0003723">
    <property type="term" value="F:RNA binding"/>
    <property type="evidence" value="ECO:0007669"/>
    <property type="project" value="UniProtKB-UniRule"/>
</dbReference>
<evidence type="ECO:0000313" key="5">
    <source>
        <dbReference type="EMBL" id="KAJ8029332.1"/>
    </source>
</evidence>
<evidence type="ECO:0000256" key="2">
    <source>
        <dbReference type="PROSITE-ProRule" id="PRU00117"/>
    </source>
</evidence>
<dbReference type="GO" id="GO:1990904">
    <property type="term" value="C:ribonucleoprotein complex"/>
    <property type="evidence" value="ECO:0007669"/>
    <property type="project" value="UniProtKB-KW"/>
</dbReference>
<evidence type="ECO:0000256" key="3">
    <source>
        <dbReference type="SAM" id="MobiDB-lite"/>
    </source>
</evidence>
<dbReference type="InterPro" id="IPR004088">
    <property type="entry name" value="KH_dom_type_1"/>
</dbReference>
<dbReference type="EMBL" id="JAIZAY010000014">
    <property type="protein sequence ID" value="KAJ8029332.1"/>
    <property type="molecule type" value="Genomic_DNA"/>
</dbReference>
<feature type="region of interest" description="Disordered" evidence="3">
    <location>
        <begin position="238"/>
        <end position="331"/>
    </location>
</feature>
<dbReference type="Gene3D" id="3.30.1370.10">
    <property type="entry name" value="K Homology domain, type 1"/>
    <property type="match status" value="3"/>
</dbReference>
<feature type="compositionally biased region" description="Gly residues" evidence="3">
    <location>
        <begin position="286"/>
        <end position="295"/>
    </location>
</feature>
<dbReference type="AlphaFoldDB" id="A0A9Q1BMC8"/>
<dbReference type="PANTHER" id="PTHR10288">
    <property type="entry name" value="KH DOMAIN CONTAINING RNA BINDING PROTEIN"/>
    <property type="match status" value="1"/>
</dbReference>
<keyword evidence="2" id="KW-0694">RNA-binding</keyword>
<feature type="domain" description="K Homology" evidence="4">
    <location>
        <begin position="60"/>
        <end position="128"/>
    </location>
</feature>
<feature type="domain" description="K Homology" evidence="4">
    <location>
        <begin position="145"/>
        <end position="216"/>
    </location>
</feature>
<feature type="compositionally biased region" description="Low complexity" evidence="3">
    <location>
        <begin position="271"/>
        <end position="280"/>
    </location>
</feature>
<dbReference type="SMART" id="SM00322">
    <property type="entry name" value="KH"/>
    <property type="match status" value="3"/>
</dbReference>
<feature type="compositionally biased region" description="Basic and acidic residues" evidence="3">
    <location>
        <begin position="300"/>
        <end position="314"/>
    </location>
</feature>
<evidence type="ECO:0000313" key="6">
    <source>
        <dbReference type="Proteomes" id="UP001152320"/>
    </source>
</evidence>
<keyword evidence="6" id="KW-1185">Reference proteome</keyword>
<feature type="compositionally biased region" description="Basic and acidic residues" evidence="3">
    <location>
        <begin position="1"/>
        <end position="19"/>
    </location>
</feature>
<keyword evidence="5" id="KW-0687">Ribonucleoprotein</keyword>
<feature type="region of interest" description="Disordered" evidence="3">
    <location>
        <begin position="1"/>
        <end position="53"/>
    </location>
</feature>
<gene>
    <name evidence="5" type="ORF">HOLleu_28701</name>
</gene>
<dbReference type="OrthoDB" id="1937934at2759"/>
<keyword evidence="1" id="KW-0677">Repeat</keyword>
<dbReference type="InterPro" id="IPR036612">
    <property type="entry name" value="KH_dom_type_1_sf"/>
</dbReference>
<protein>
    <submittedName>
        <fullName evidence="5">Heterogeneous nuclear ribonucleoprotein K</fullName>
    </submittedName>
</protein>
<comment type="caution">
    <text evidence="5">The sequence shown here is derived from an EMBL/GenBank/DDBJ whole genome shotgun (WGS) entry which is preliminary data.</text>
</comment>
<dbReference type="PROSITE" id="PS50084">
    <property type="entry name" value="KH_TYPE_1"/>
    <property type="match status" value="3"/>
</dbReference>
<feature type="domain" description="K Homology" evidence="4">
    <location>
        <begin position="330"/>
        <end position="400"/>
    </location>
</feature>
<dbReference type="SUPFAM" id="SSF54791">
    <property type="entry name" value="Eukaryotic type KH-domain (KH-domain type I)"/>
    <property type="match status" value="3"/>
</dbReference>